<evidence type="ECO:0000313" key="1">
    <source>
        <dbReference type="EMBL" id="AFI04459.1"/>
    </source>
</evidence>
<dbReference type="Proteomes" id="UP000005010">
    <property type="component" value="Chromosome"/>
</dbReference>
<dbReference type="HOGENOM" id="CLU_548322_0_0_7"/>
<dbReference type="RefSeq" id="WP_014661327.1">
    <property type="nucleotide sequence ID" value="NC_017737.1"/>
</dbReference>
<dbReference type="Pfam" id="PF01856">
    <property type="entry name" value="HP_OMP"/>
    <property type="match status" value="1"/>
</dbReference>
<keyword evidence="2" id="KW-1185">Reference proteome</keyword>
<accession>I0ENE0</accession>
<dbReference type="PATRIC" id="fig|182217.3.peg.1266"/>
<proteinExistence type="predicted"/>
<organism evidence="1 2">
    <name type="scientific">Helicobacter cetorum (strain ATCC BAA-429 / MIT 00-7128)</name>
    <dbReference type="NCBI Taxonomy" id="182217"/>
    <lineage>
        <taxon>Bacteria</taxon>
        <taxon>Pseudomonadati</taxon>
        <taxon>Campylobacterota</taxon>
        <taxon>Epsilonproteobacteria</taxon>
        <taxon>Campylobacterales</taxon>
        <taxon>Helicobacteraceae</taxon>
        <taxon>Helicobacter</taxon>
    </lineage>
</organism>
<protein>
    <submittedName>
        <fullName evidence="1">Outer membrane protein/porin</fullName>
    </submittedName>
</protein>
<dbReference type="KEGG" id="hce:HCW_05985"/>
<sequence length="542" mass="59044">MKITTTKFNKENSVKHFKNNIKFLAPLSLVLSLSLSPLSAEEDGGFMTFGYELGQVVQSVKNPNKYQAMQVAKELNSTLTINSSVDVQKYENSFGVGNGDDIYPQQGLNVVGNLGNALMVALDRGNLISPTIILTSPSGSHLFNAYKKISQALEGIGSQTDQEYNQAFRNQYCFGWTTMGPNSCGGNGLVQELNVSGIVKSYFAYMAEWLKEYPDKYAALQEPNLQALKELGYYGTGNLTLGGVLDKAYSNAVLAIDNITNATLQLNNFNAANASGTLSTAEFTGLVDGIISTSSQALKNLEIASITNGKIGFNPTNAQAVGTGRFNDGSLGQMKALITNTQNTLNAVVQANDNLKAHPWLGQFAAGNSKQTNAMSGFYTKIGYKQFFGKKKAFGLRYYGFFSYNGAGVGNGANYNTVNLLTYGVGTDALYNVFSRSFGSRSIDAGFFTGIQLAGDSYITSLAKSVQVDTKKVTATKFQFLFDVGMRMNFGILKKDMKKHNQHSIEIGVQIPTIYNTYYSSGGTEVKYYRPYSVYWVYGYAF</sequence>
<name>I0ENE0_HELC0</name>
<reference evidence="2" key="1">
    <citation type="submission" date="2012-04" db="EMBL/GenBank/DDBJ databases">
        <title>Complete genome sequence of Helicobacter cetorum strain MIT 00-7128.</title>
        <authorList>
            <person name="Kersulyte D."/>
            <person name="Berg D.E."/>
        </authorList>
    </citation>
    <scope>NUCLEOTIDE SEQUENCE [LARGE SCALE GENOMIC DNA]</scope>
    <source>
        <strain evidence="2">MIT 00-7128</strain>
    </source>
</reference>
<evidence type="ECO:0000313" key="2">
    <source>
        <dbReference type="Proteomes" id="UP000005010"/>
    </source>
</evidence>
<gene>
    <name evidence="1" type="ordered locus">HCW_05985</name>
</gene>
<dbReference type="AlphaFoldDB" id="I0ENE0"/>
<dbReference type="PRINTS" id="PR01776">
    <property type="entry name" value="HPOMPFAMILY"/>
</dbReference>
<dbReference type="InterPro" id="IPR002718">
    <property type="entry name" value="OMP_Helicobacter"/>
</dbReference>
<dbReference type="EMBL" id="CP003479">
    <property type="protein sequence ID" value="AFI04459.1"/>
    <property type="molecule type" value="Genomic_DNA"/>
</dbReference>
<dbReference type="eggNOG" id="COG3170">
    <property type="taxonomic scope" value="Bacteria"/>
</dbReference>